<dbReference type="Proteomes" id="UP000305778">
    <property type="component" value="Unassembled WGS sequence"/>
</dbReference>
<dbReference type="AlphaFoldDB" id="A0A4U0T8X5"/>
<reference evidence="2 3" key="1">
    <citation type="submission" date="2019-04" db="EMBL/GenBank/DDBJ databases">
        <title>Streptomyces oryziradicis sp. nov., a novel actinomycete isolated from rhizosphere soil of rice (Oryza sativa L.).</title>
        <authorList>
            <person name="Li C."/>
        </authorList>
    </citation>
    <scope>NUCLEOTIDE SEQUENCE [LARGE SCALE GENOMIC DNA]</scope>
    <source>
        <strain evidence="2 3">NEAU-C40</strain>
    </source>
</reference>
<feature type="region of interest" description="Disordered" evidence="1">
    <location>
        <begin position="101"/>
        <end position="134"/>
    </location>
</feature>
<keyword evidence="3" id="KW-1185">Reference proteome</keyword>
<gene>
    <name evidence="2" type="ORF">FCI23_07115</name>
</gene>
<dbReference type="EMBL" id="SUMC01000005">
    <property type="protein sequence ID" value="TKA12075.1"/>
    <property type="molecule type" value="Genomic_DNA"/>
</dbReference>
<dbReference type="OrthoDB" id="4261536at2"/>
<comment type="caution">
    <text evidence="2">The sequence shown here is derived from an EMBL/GenBank/DDBJ whole genome shotgun (WGS) entry which is preliminary data.</text>
</comment>
<sequence>MDEDRWPTLAGSVTADTPTAAVRWVRIMVRTVVAVIPTSPIVEAWLFGGHQRSALDLSRGDEMTLTLTHGDARMRWTARPVLKDRRPTPAAHAWPRQAFHLGACGGTKTPSWPGNFPLRPGRDGPPDQARWRRS</sequence>
<accession>A0A4U0T8X5</accession>
<organism evidence="2 3">
    <name type="scientific">Actinacidiphila oryziradicis</name>
    <dbReference type="NCBI Taxonomy" id="2571141"/>
    <lineage>
        <taxon>Bacteria</taxon>
        <taxon>Bacillati</taxon>
        <taxon>Actinomycetota</taxon>
        <taxon>Actinomycetes</taxon>
        <taxon>Kitasatosporales</taxon>
        <taxon>Streptomycetaceae</taxon>
        <taxon>Actinacidiphila</taxon>
    </lineage>
</organism>
<name>A0A4U0T8X5_9ACTN</name>
<evidence type="ECO:0000313" key="3">
    <source>
        <dbReference type="Proteomes" id="UP000305778"/>
    </source>
</evidence>
<proteinExistence type="predicted"/>
<protein>
    <submittedName>
        <fullName evidence="2">Uncharacterized protein</fullName>
    </submittedName>
</protein>
<evidence type="ECO:0000256" key="1">
    <source>
        <dbReference type="SAM" id="MobiDB-lite"/>
    </source>
</evidence>
<dbReference type="RefSeq" id="WP_136722607.1">
    <property type="nucleotide sequence ID" value="NZ_SUMC01000005.1"/>
</dbReference>
<evidence type="ECO:0000313" key="2">
    <source>
        <dbReference type="EMBL" id="TKA12075.1"/>
    </source>
</evidence>